<dbReference type="SUPFAM" id="SSF51735">
    <property type="entry name" value="NAD(P)-binding Rossmann-fold domains"/>
    <property type="match status" value="1"/>
</dbReference>
<evidence type="ECO:0000313" key="3">
    <source>
        <dbReference type="EMBL" id="BCK85507.1"/>
    </source>
</evidence>
<gene>
    <name evidence="3" type="ORF">MM59RIKEN_28260</name>
</gene>
<dbReference type="InterPro" id="IPR036291">
    <property type="entry name" value="NAD(P)-bd_dom_sf"/>
</dbReference>
<evidence type="ECO:0000256" key="2">
    <source>
        <dbReference type="ARBA" id="ARBA00023002"/>
    </source>
</evidence>
<proteinExistence type="inferred from homology"/>
<dbReference type="GO" id="GO:0016491">
    <property type="term" value="F:oxidoreductase activity"/>
    <property type="evidence" value="ECO:0007669"/>
    <property type="project" value="UniProtKB-KW"/>
</dbReference>
<evidence type="ECO:0000256" key="1">
    <source>
        <dbReference type="ARBA" id="ARBA00006484"/>
    </source>
</evidence>
<dbReference type="Pfam" id="PF00106">
    <property type="entry name" value="adh_short"/>
    <property type="match status" value="1"/>
</dbReference>
<dbReference type="Proteomes" id="UP000679848">
    <property type="component" value="Chromosome"/>
</dbReference>
<dbReference type="PRINTS" id="PR00081">
    <property type="entry name" value="GDHRDH"/>
</dbReference>
<dbReference type="EMBL" id="AP023420">
    <property type="protein sequence ID" value="BCK85507.1"/>
    <property type="molecule type" value="Genomic_DNA"/>
</dbReference>
<keyword evidence="4" id="KW-1185">Reference proteome</keyword>
<dbReference type="KEGG" id="pfaa:MM59RIKEN_28260"/>
<protein>
    <submittedName>
        <fullName evidence="3">Short-chain dehydrogenase</fullName>
    </submittedName>
</protein>
<accession>A0A810QH93</accession>
<dbReference type="PANTHER" id="PTHR43391:SF26">
    <property type="entry name" value="BLL7251 PROTEIN"/>
    <property type="match status" value="1"/>
</dbReference>
<reference evidence="3" key="1">
    <citation type="submission" date="2020-09" db="EMBL/GenBank/DDBJ databases">
        <title>New species isolated from human feces.</title>
        <authorList>
            <person name="Kitahara M."/>
            <person name="Shigeno Y."/>
            <person name="Shime M."/>
            <person name="Matsumoto Y."/>
            <person name="Nakamura S."/>
            <person name="Motooka D."/>
            <person name="Fukuoka S."/>
            <person name="Nishikawa H."/>
            <person name="Benno Y."/>
        </authorList>
    </citation>
    <scope>NUCLEOTIDE SEQUENCE</scope>
    <source>
        <strain evidence="3">MM59</strain>
    </source>
</reference>
<dbReference type="InterPro" id="IPR002347">
    <property type="entry name" value="SDR_fam"/>
</dbReference>
<sequence length="284" mass="31172">MKEFFGKVALITGAAHGIGYSFALEAASRGMKLALVDIDETAMLEAAKECSRFGAEVLTCTTDVSVYEEAKASVEATMARFGQIDLLFANAGIATAGSILHIPIRDWEWALAVNTMGIVHYVHEVLPIMEAQKTPAHLMCTASIAGLRAGMAINPPYFCSKHAAVSVAESVKAEVESSGSDIGVSVFCPMYVATDIDNCENHRPARFWDASDPFYNSEEYLTAREAFHKNIATGMPLKKIGKRLFKAIEDNQMYTVTHTQTIPYIESRHRAIEEDAKKELELQL</sequence>
<comment type="similarity">
    <text evidence="1">Belongs to the short-chain dehydrogenases/reductases (SDR) family.</text>
</comment>
<dbReference type="AlphaFoldDB" id="A0A810QH93"/>
<organism evidence="3 4">
    <name type="scientific">Pusillibacter faecalis</name>
    <dbReference type="NCBI Taxonomy" id="2714358"/>
    <lineage>
        <taxon>Bacteria</taxon>
        <taxon>Bacillati</taxon>
        <taxon>Bacillota</taxon>
        <taxon>Clostridia</taxon>
        <taxon>Eubacteriales</taxon>
        <taxon>Oscillospiraceae</taxon>
        <taxon>Pusillibacter</taxon>
    </lineage>
</organism>
<name>A0A810QH93_9FIRM</name>
<dbReference type="PANTHER" id="PTHR43391">
    <property type="entry name" value="RETINOL DEHYDROGENASE-RELATED"/>
    <property type="match status" value="1"/>
</dbReference>
<dbReference type="RefSeq" id="WP_213543578.1">
    <property type="nucleotide sequence ID" value="NZ_AP023420.1"/>
</dbReference>
<dbReference type="CDD" id="cd05233">
    <property type="entry name" value="SDR_c"/>
    <property type="match status" value="1"/>
</dbReference>
<keyword evidence="2" id="KW-0560">Oxidoreductase</keyword>
<dbReference type="Gene3D" id="3.40.50.720">
    <property type="entry name" value="NAD(P)-binding Rossmann-like Domain"/>
    <property type="match status" value="1"/>
</dbReference>
<evidence type="ECO:0000313" key="4">
    <source>
        <dbReference type="Proteomes" id="UP000679848"/>
    </source>
</evidence>